<sequence>MKEEYYSRICPALSLATSLLNKSKPFLARIAFASVRKGTREEQLENSSILNENYEASSEDLDKIDDVLLCLSQVLRFFRSDPSKARHDPRAQCESLVDHFAVNPSKDRPPLAILINPETLDFFTRGGVLWRDSPEHTIRIMQFELAVALVREIAHAVWMFRVMRSNRLLGTGPVPQLLNMRNRQHEQAQCRWIASEDDRHEDRSLSCLKKHDNNPWQKFVKKRKEDLVPVSEKLLIGIFNGTVTL</sequence>
<dbReference type="Proteomes" id="UP001334248">
    <property type="component" value="Unassembled WGS sequence"/>
</dbReference>
<gene>
    <name evidence="1" type="ORF">PMZ80_008678</name>
</gene>
<evidence type="ECO:0000313" key="2">
    <source>
        <dbReference type="Proteomes" id="UP001334248"/>
    </source>
</evidence>
<dbReference type="RefSeq" id="XP_064727464.1">
    <property type="nucleotide sequence ID" value="XM_064877077.1"/>
</dbReference>
<reference evidence="1 2" key="1">
    <citation type="journal article" date="2023" name="Res Sq">
        <title>Genomic and morphological characterization of Knufia obscura isolated from the Mars 2020 spacecraft assembly facility.</title>
        <authorList>
            <person name="Chander A.M."/>
            <person name="Teixeira M.M."/>
            <person name="Singh N.K."/>
            <person name="Williams M.P."/>
            <person name="Parker C.W."/>
            <person name="Leo P."/>
            <person name="Stajich J.E."/>
            <person name="Torok T."/>
            <person name="Tighe S."/>
            <person name="Mason C.E."/>
            <person name="Venkateswaran K."/>
        </authorList>
    </citation>
    <scope>NUCLEOTIDE SEQUENCE [LARGE SCALE GENOMIC DNA]</scope>
    <source>
        <strain evidence="1 2">CCFEE 5817</strain>
    </source>
</reference>
<evidence type="ECO:0000313" key="1">
    <source>
        <dbReference type="EMBL" id="KAK5939374.1"/>
    </source>
</evidence>
<proteinExistence type="predicted"/>
<protein>
    <submittedName>
        <fullName evidence="1">Uncharacterized protein</fullName>
    </submittedName>
</protein>
<organism evidence="1 2">
    <name type="scientific">Knufia obscura</name>
    <dbReference type="NCBI Taxonomy" id="1635080"/>
    <lineage>
        <taxon>Eukaryota</taxon>
        <taxon>Fungi</taxon>
        <taxon>Dikarya</taxon>
        <taxon>Ascomycota</taxon>
        <taxon>Pezizomycotina</taxon>
        <taxon>Eurotiomycetes</taxon>
        <taxon>Chaetothyriomycetidae</taxon>
        <taxon>Chaetothyriales</taxon>
        <taxon>Trichomeriaceae</taxon>
        <taxon>Knufia</taxon>
    </lineage>
</organism>
<dbReference type="GeneID" id="90002127"/>
<keyword evidence="2" id="KW-1185">Reference proteome</keyword>
<dbReference type="EMBL" id="JAVHJV010000011">
    <property type="protein sequence ID" value="KAK5939374.1"/>
    <property type="molecule type" value="Genomic_DNA"/>
</dbReference>
<comment type="caution">
    <text evidence="1">The sequence shown here is derived from an EMBL/GenBank/DDBJ whole genome shotgun (WGS) entry which is preliminary data.</text>
</comment>
<name>A0ABR0RFH3_9EURO</name>
<accession>A0ABR0RFH3</accession>